<sequence>MRKITGKALATVLAMALITSSFSGTFAFAASRTEKAGSVSFDGDDEITLVKNDDTKVKYDLMDLIGQMRLDTVDKAETDLQVDPEDITVRHAKGDSLISISRGDDEHPLLRVKTDKTGTETLMVYGETTITRDDKDVTLKGQKEITVNVIEDGTIFIGDADANIEQKTGEKVPSLEMAYNEHVGKDDPMELAIYKAYSDKTNSVARFTAITKDDEDRALRIESNGSSKIEVVDKDEDGGVDAIYNVGKGTGTLKLNIKANTGTDFSKTETVDSTTATILKKLVLNGDVTYDKDGGDETITGANNIPNFTWGEDKVKDSNISGYDIDANGHTFKVSGSASVGKVTNAANLTVEDKAKVGDVEDVKEVVVGGGTVGNITEDDISDATVSMTDGRVESIDVSSNVSINGGAVTGNVTGGAIALNVEDDDINTTIGGSVKGTSITVNADSEDAALTAGKLIADGAADITLNGGSNVTISAIDGDYEGNVLFEDFQGTIESMVNVDAITATEDTNATVKGNVKATSLDIDENGAMTFTDAVEVDELGGDGKLTVGAGKLVVNEGLSGSIILRLAGNTVNVGDEAFRTGEDVTDTTGVQGLGFNLEKKTEGKQDVYLVKSTYFAGVALDKSEVTIAKGFSDTVTVSNYPASTSLPAGASVVWDYSDADKDVFEITADGATLTIKVKDYDSVYATSNSFDLYATVVDADGDALEDYDSAVCTVTAIPEVVVSSDLSGIVEVPQGSTKDFVVNSQVEAPVTIGTGNVAVHALKTPFANGQATYTIKATGAVGTTAGVYATVPGQNAVKLFIIKVTEPVVTSDTTVDFNLAAGNRYVFKITAPSAPSFTVGNGAVLKTQAGKIDGNDYYFAVYAIGSAGQSTGVYVNGVKVCTVTVG</sequence>
<evidence type="ECO:0000256" key="1">
    <source>
        <dbReference type="SAM" id="SignalP"/>
    </source>
</evidence>
<keyword evidence="3" id="KW-1185">Reference proteome</keyword>
<name>A0ABS9MIU6_9FIRM</name>
<organism evidence="2 3">
    <name type="scientific">Anaeromassilibacillus senegalensis</name>
    <dbReference type="NCBI Taxonomy" id="1673717"/>
    <lineage>
        <taxon>Bacteria</taxon>
        <taxon>Bacillati</taxon>
        <taxon>Bacillota</taxon>
        <taxon>Clostridia</taxon>
        <taxon>Eubacteriales</taxon>
        <taxon>Acutalibacteraceae</taxon>
        <taxon>Anaeromassilibacillus</taxon>
    </lineage>
</organism>
<evidence type="ECO:0008006" key="4">
    <source>
        <dbReference type="Google" id="ProtNLM"/>
    </source>
</evidence>
<keyword evidence="1" id="KW-0732">Signal</keyword>
<feature type="signal peptide" evidence="1">
    <location>
        <begin position="1"/>
        <end position="29"/>
    </location>
</feature>
<accession>A0ABS9MIU6</accession>
<comment type="caution">
    <text evidence="2">The sequence shown here is derived from an EMBL/GenBank/DDBJ whole genome shotgun (WGS) entry which is preliminary data.</text>
</comment>
<evidence type="ECO:0000313" key="3">
    <source>
        <dbReference type="Proteomes" id="UP001298681"/>
    </source>
</evidence>
<gene>
    <name evidence="2" type="ORF">L0P57_07275</name>
</gene>
<feature type="chain" id="PRO_5045763129" description="Carbohydrate-binding domain-containing protein" evidence="1">
    <location>
        <begin position="30"/>
        <end position="888"/>
    </location>
</feature>
<dbReference type="RefSeq" id="WP_237966724.1">
    <property type="nucleotide sequence ID" value="NZ_JAKNHQ010000008.1"/>
</dbReference>
<dbReference type="Proteomes" id="UP001298681">
    <property type="component" value="Unassembled WGS sequence"/>
</dbReference>
<protein>
    <recommendedName>
        <fullName evidence="4">Carbohydrate-binding domain-containing protein</fullName>
    </recommendedName>
</protein>
<proteinExistence type="predicted"/>
<dbReference type="EMBL" id="JAKNHQ010000008">
    <property type="protein sequence ID" value="MCG4610734.1"/>
    <property type="molecule type" value="Genomic_DNA"/>
</dbReference>
<evidence type="ECO:0000313" key="2">
    <source>
        <dbReference type="EMBL" id="MCG4610734.1"/>
    </source>
</evidence>
<reference evidence="2 3" key="1">
    <citation type="submission" date="2022-01" db="EMBL/GenBank/DDBJ databases">
        <title>Collection of gut derived symbiotic bacterial strains cultured from healthy donors.</title>
        <authorList>
            <person name="Lin H."/>
            <person name="Kohout C."/>
            <person name="Waligurski E."/>
            <person name="Pamer E.G."/>
        </authorList>
    </citation>
    <scope>NUCLEOTIDE SEQUENCE [LARGE SCALE GENOMIC DNA]</scope>
    <source>
        <strain evidence="2 3">DFI.7.58</strain>
    </source>
</reference>